<keyword evidence="2" id="KW-0472">Membrane</keyword>
<proteinExistence type="predicted"/>
<feature type="transmembrane region" description="Helical" evidence="2">
    <location>
        <begin position="12"/>
        <end position="33"/>
    </location>
</feature>
<accession>A0A8S2YSJ9</accession>
<evidence type="ECO:0000256" key="2">
    <source>
        <dbReference type="SAM" id="Phobius"/>
    </source>
</evidence>
<evidence type="ECO:0000259" key="3">
    <source>
        <dbReference type="Pfam" id="PF08030"/>
    </source>
</evidence>
<evidence type="ECO:0000256" key="1">
    <source>
        <dbReference type="ARBA" id="ARBA00023002"/>
    </source>
</evidence>
<sequence length="129" mass="15238">MYKHVYIFDCEHCVLIGGIGITPYVSVLLSLMYQFRSQRIVCSNSSHMNCTNEFCHRRTLKKIEQETYLNANPEHEHYLDIHLYFTSLASNETSRIDMYTNLKTKTRIGRPNWKLLFSKLKVEQNNRGT</sequence>
<dbReference type="InterPro" id="IPR039261">
    <property type="entry name" value="FNR_nucleotide-bd"/>
</dbReference>
<dbReference type="GO" id="GO:0016491">
    <property type="term" value="F:oxidoreductase activity"/>
    <property type="evidence" value="ECO:0007669"/>
    <property type="project" value="UniProtKB-KW"/>
</dbReference>
<feature type="domain" description="Ferric reductase NAD binding" evidence="3">
    <location>
        <begin position="14"/>
        <end position="126"/>
    </location>
</feature>
<protein>
    <recommendedName>
        <fullName evidence="3">Ferric reductase NAD binding domain-containing protein</fullName>
    </recommendedName>
</protein>
<gene>
    <name evidence="4" type="ORF">SRO942_LOCUS47908</name>
</gene>
<dbReference type="AlphaFoldDB" id="A0A8S2YSJ9"/>
<organism evidence="4 5">
    <name type="scientific">Didymodactylos carnosus</name>
    <dbReference type="NCBI Taxonomy" id="1234261"/>
    <lineage>
        <taxon>Eukaryota</taxon>
        <taxon>Metazoa</taxon>
        <taxon>Spiralia</taxon>
        <taxon>Gnathifera</taxon>
        <taxon>Rotifera</taxon>
        <taxon>Eurotatoria</taxon>
        <taxon>Bdelloidea</taxon>
        <taxon>Philodinida</taxon>
        <taxon>Philodinidae</taxon>
        <taxon>Didymodactylos</taxon>
    </lineage>
</organism>
<keyword evidence="2" id="KW-0812">Transmembrane</keyword>
<dbReference type="Pfam" id="PF08030">
    <property type="entry name" value="NAD_binding_6"/>
    <property type="match status" value="1"/>
</dbReference>
<dbReference type="OrthoDB" id="167398at2759"/>
<dbReference type="InterPro" id="IPR013121">
    <property type="entry name" value="Fe_red_NAD-bd_6"/>
</dbReference>
<evidence type="ECO:0000313" key="5">
    <source>
        <dbReference type="Proteomes" id="UP000681722"/>
    </source>
</evidence>
<keyword evidence="1" id="KW-0560">Oxidoreductase</keyword>
<reference evidence="4" key="1">
    <citation type="submission" date="2021-02" db="EMBL/GenBank/DDBJ databases">
        <authorList>
            <person name="Nowell W R."/>
        </authorList>
    </citation>
    <scope>NUCLEOTIDE SEQUENCE</scope>
</reference>
<dbReference type="EMBL" id="CAJOBC010121134">
    <property type="protein sequence ID" value="CAF4574741.1"/>
    <property type="molecule type" value="Genomic_DNA"/>
</dbReference>
<dbReference type="Proteomes" id="UP000681722">
    <property type="component" value="Unassembled WGS sequence"/>
</dbReference>
<name>A0A8S2YSJ9_9BILA</name>
<evidence type="ECO:0000313" key="4">
    <source>
        <dbReference type="EMBL" id="CAF4574741.1"/>
    </source>
</evidence>
<comment type="caution">
    <text evidence="4">The sequence shown here is derived from an EMBL/GenBank/DDBJ whole genome shotgun (WGS) entry which is preliminary data.</text>
</comment>
<dbReference type="Gene3D" id="3.40.50.80">
    <property type="entry name" value="Nucleotide-binding domain of ferredoxin-NADP reductase (FNR) module"/>
    <property type="match status" value="1"/>
</dbReference>
<feature type="non-terminal residue" evidence="4">
    <location>
        <position position="1"/>
    </location>
</feature>
<keyword evidence="2" id="KW-1133">Transmembrane helix</keyword>